<protein>
    <submittedName>
        <fullName evidence="1">Uncharacterized protein</fullName>
    </submittedName>
</protein>
<organism evidence="1">
    <name type="scientific">marine sediment metagenome</name>
    <dbReference type="NCBI Taxonomy" id="412755"/>
    <lineage>
        <taxon>unclassified sequences</taxon>
        <taxon>metagenomes</taxon>
        <taxon>ecological metagenomes</taxon>
    </lineage>
</organism>
<dbReference type="AlphaFoldDB" id="A0A0F9ERP2"/>
<gene>
    <name evidence="1" type="ORF">LCGC14_2394350</name>
</gene>
<accession>A0A0F9ERP2</accession>
<proteinExistence type="predicted"/>
<comment type="caution">
    <text evidence="1">The sequence shown here is derived from an EMBL/GenBank/DDBJ whole genome shotgun (WGS) entry which is preliminary data.</text>
</comment>
<sequence length="108" mass="12115">EVKTKMGALNRLMGSPKEIDIDGNKILLHPIKVKDMAKVSNENPTPEEALAMARNIIKLSIEDTNNEEIDELPLKTYLKILDEVYKLNGFENEKAGRIKAAVAARQKQ</sequence>
<dbReference type="EMBL" id="LAZR01035806">
    <property type="protein sequence ID" value="KKL26528.1"/>
    <property type="molecule type" value="Genomic_DNA"/>
</dbReference>
<feature type="non-terminal residue" evidence="1">
    <location>
        <position position="1"/>
    </location>
</feature>
<reference evidence="1" key="1">
    <citation type="journal article" date="2015" name="Nature">
        <title>Complex archaea that bridge the gap between prokaryotes and eukaryotes.</title>
        <authorList>
            <person name="Spang A."/>
            <person name="Saw J.H."/>
            <person name="Jorgensen S.L."/>
            <person name="Zaremba-Niedzwiedzka K."/>
            <person name="Martijn J."/>
            <person name="Lind A.E."/>
            <person name="van Eijk R."/>
            <person name="Schleper C."/>
            <person name="Guy L."/>
            <person name="Ettema T.J."/>
        </authorList>
    </citation>
    <scope>NUCLEOTIDE SEQUENCE</scope>
</reference>
<evidence type="ECO:0000313" key="1">
    <source>
        <dbReference type="EMBL" id="KKL26528.1"/>
    </source>
</evidence>
<name>A0A0F9ERP2_9ZZZZ</name>